<evidence type="ECO:0000313" key="4">
    <source>
        <dbReference type="EMBL" id="ESU26305.1"/>
    </source>
</evidence>
<evidence type="ECO:0000256" key="2">
    <source>
        <dbReference type="SAM" id="SignalP"/>
    </source>
</evidence>
<dbReference type="eggNOG" id="COG1572">
    <property type="taxonomic scope" value="Bacteria"/>
</dbReference>
<dbReference type="NCBIfam" id="TIGR04183">
    <property type="entry name" value="Por_Secre_tail"/>
    <property type="match status" value="1"/>
</dbReference>
<dbReference type="eggNOG" id="COG5368">
    <property type="taxonomic scope" value="Bacteria"/>
</dbReference>
<feature type="signal peptide" evidence="2">
    <location>
        <begin position="1"/>
        <end position="21"/>
    </location>
</feature>
<dbReference type="NCBIfam" id="TIGR02608">
    <property type="entry name" value="delta_60_rpt"/>
    <property type="match status" value="6"/>
</dbReference>
<dbReference type="InterPro" id="IPR013431">
    <property type="entry name" value="Delta_60_rpt"/>
</dbReference>
<sequence>MNSITTVFLVVFLSVFEIAVAQDGTLDEAFGVHGSVFPTFGGYMSDLNALKIDSDDKIITAGGVFSQSGYYQFALVRYKPDGSLDETFGVGGKVISDFPRTTFLKTMLMQSDGKLVVGAYNSEYSNGDYFRDSFLIRYNTDGTLDTGFGNDGIVIISSNTILNTISLVQQLDGKIVVYRYSNSGFQLIRYNPNGTLDSDFQTSDVLGNPYEGVLALQPDGKIILAGSIEVTNGSDNMIIRYNSNGTLDTTFGTNGEMRFNVDDNDQITSVKILPNGKMLFCGKSYHNESEYELSYTHTLLQVLPNGTFDPNFGKRGILILPIASRSLQLQSDGKIVLGGERAFVDSHGFSLNQIGLVRCLSNGSFDTAFGNGGLVLIPNDDLGGSSFGSLIGLQSDEKIVVGSVFCEAHFSCHPYTVLLRFNSEDVLINNEFQLPDNTFLVYPNPVKETLYFDFNSNQAETLSIDLYDNSGRLISNLLKNQNFPTGNNSQKLDLPLTLAEGVYFLTISNGTNTANIKIVK</sequence>
<comment type="caution">
    <text evidence="4">The sequence shown here is derived from an EMBL/GenBank/DDBJ whole genome shotgun (WGS) entry which is preliminary data.</text>
</comment>
<organism evidence="4 5">
    <name type="scientific">Flavobacterium limnosediminis JC2902</name>
    <dbReference type="NCBI Taxonomy" id="1341181"/>
    <lineage>
        <taxon>Bacteria</taxon>
        <taxon>Pseudomonadati</taxon>
        <taxon>Bacteroidota</taxon>
        <taxon>Flavobacteriia</taxon>
        <taxon>Flavobacteriales</taxon>
        <taxon>Flavobacteriaceae</taxon>
        <taxon>Flavobacterium</taxon>
    </lineage>
</organism>
<protein>
    <recommendedName>
        <fullName evidence="3">Secretion system C-terminal sorting domain-containing protein</fullName>
    </recommendedName>
</protein>
<reference evidence="4 5" key="1">
    <citation type="submission" date="2013-08" db="EMBL/GenBank/DDBJ databases">
        <title>Flavobacterium limnosediminis JC2902 genome sequencing.</title>
        <authorList>
            <person name="Lee K."/>
            <person name="Yi H."/>
            <person name="Park S."/>
            <person name="Chun J."/>
        </authorList>
    </citation>
    <scope>NUCLEOTIDE SEQUENCE [LARGE SCALE GENOMIC DNA]</scope>
    <source>
        <strain evidence="4 5">JC2902</strain>
    </source>
</reference>
<evidence type="ECO:0000259" key="3">
    <source>
        <dbReference type="Pfam" id="PF18962"/>
    </source>
</evidence>
<dbReference type="Pfam" id="PF17164">
    <property type="entry name" value="DUF5122"/>
    <property type="match status" value="5"/>
</dbReference>
<dbReference type="STRING" id="1341181.FLJC2902T_27860"/>
<dbReference type="Pfam" id="PF18962">
    <property type="entry name" value="Por_Secre_tail"/>
    <property type="match status" value="1"/>
</dbReference>
<feature type="domain" description="Secretion system C-terminal sorting" evidence="3">
    <location>
        <begin position="441"/>
        <end position="518"/>
    </location>
</feature>
<dbReference type="InterPro" id="IPR026444">
    <property type="entry name" value="Secre_tail"/>
</dbReference>
<accession>V6SPH0</accession>
<dbReference type="Proteomes" id="UP000018004">
    <property type="component" value="Unassembled WGS sequence"/>
</dbReference>
<feature type="chain" id="PRO_5004751078" description="Secretion system C-terminal sorting domain-containing protein" evidence="2">
    <location>
        <begin position="22"/>
        <end position="520"/>
    </location>
</feature>
<proteinExistence type="predicted"/>
<dbReference type="Gene3D" id="2.80.10.50">
    <property type="match status" value="2"/>
</dbReference>
<dbReference type="EMBL" id="AVGG01000019">
    <property type="protein sequence ID" value="ESU26305.1"/>
    <property type="molecule type" value="Genomic_DNA"/>
</dbReference>
<dbReference type="PATRIC" id="fig|1341181.4.peg.2741"/>
<gene>
    <name evidence="4" type="ORF">FLJC2902T_27860</name>
</gene>
<keyword evidence="5" id="KW-1185">Reference proteome</keyword>
<keyword evidence="1 2" id="KW-0732">Signal</keyword>
<evidence type="ECO:0000256" key="1">
    <source>
        <dbReference type="ARBA" id="ARBA00022729"/>
    </source>
</evidence>
<dbReference type="RefSeq" id="WP_023580340.1">
    <property type="nucleotide sequence ID" value="NZ_AVGG01000019.1"/>
</dbReference>
<dbReference type="OrthoDB" id="9805017at2"/>
<name>V6SPH0_9FLAO</name>
<dbReference type="SUPFAM" id="SSF63829">
    <property type="entry name" value="Calcium-dependent phosphotriesterase"/>
    <property type="match status" value="1"/>
</dbReference>
<evidence type="ECO:0000313" key="5">
    <source>
        <dbReference type="Proteomes" id="UP000018004"/>
    </source>
</evidence>
<dbReference type="AlphaFoldDB" id="V6SPH0"/>